<evidence type="ECO:0000256" key="6">
    <source>
        <dbReference type="SAM" id="Phobius"/>
    </source>
</evidence>
<evidence type="ECO:0000259" key="7">
    <source>
        <dbReference type="Pfam" id="PF02687"/>
    </source>
</evidence>
<keyword evidence="10" id="KW-1185">Reference proteome</keyword>
<evidence type="ECO:0000256" key="4">
    <source>
        <dbReference type="ARBA" id="ARBA00022989"/>
    </source>
</evidence>
<dbReference type="InterPro" id="IPR025857">
    <property type="entry name" value="MacB_PCD"/>
</dbReference>
<accession>A0ABW5YSF6</accession>
<dbReference type="RefSeq" id="WP_380918709.1">
    <property type="nucleotide sequence ID" value="NZ_JBHUPE010000003.1"/>
</dbReference>
<dbReference type="Pfam" id="PF02687">
    <property type="entry name" value="FtsX"/>
    <property type="match status" value="2"/>
</dbReference>
<dbReference type="Proteomes" id="UP001597509">
    <property type="component" value="Unassembled WGS sequence"/>
</dbReference>
<feature type="transmembrane region" description="Helical" evidence="6">
    <location>
        <begin position="748"/>
        <end position="769"/>
    </location>
</feature>
<feature type="transmembrane region" description="Helical" evidence="6">
    <location>
        <begin position="417"/>
        <end position="441"/>
    </location>
</feature>
<dbReference type="InterPro" id="IPR003838">
    <property type="entry name" value="ABC3_permease_C"/>
</dbReference>
<sequence>MIKNFIKATFRNLWKTKSYSFLNIFGLAIGIAAAALIFLWVENEVNYNKHFAHVDDIYVVKSKQTYDGSTFVFESTPGPLSQAIEKEIPGIKYAVRMASNNSLLFSNGENNLYLNGYHADPEIIDLLSVDFLQGNRSEALKDPNNIILSSDGAKLLFGDEPALGKSVRIGNNESYIVSGIVQDFPNNSNLKFNWIIPFKKFEIGQEWLKEWGNNGLMTLVQVEKNANINQINAKLLDFVKNKTNGQVTFSKNYLYPMNRWRLYNAFDKDGNEKEGRIKNVKLFSFVAGIVLLIACINFMNLATARSEKRAKEVGMRKVVGATKNSLITQFLGESLIFAFLSALLAILFVYISIGPFNSIINQKLEVDLLSTNHLLFLLTIVLSCGIFAGSYPAFYLSSFNPISTLKGHKQKTGASIFIRKGLVVLQYTASIVLIISTIIIYQQINHAKGRDLGYNRSQVITTNLQGELAQHIDLIKDQLKATGSIEQIGISDMSILNIGNNSSGFEWEGKDPKSSILISMLRTDDEFIPSMDMKMIDGRNFNPHFLGDSTSIIVNETLAKMIKKDGMVAGSTITYGTESFRIAGVVKNFLYNSVYEAPSPLIFIPFNAPIGILNIKTKAGVDIPSTVQQIEKILKQHNPSYPFEYRFLDDSFNNTFQSELFIQKLASVFSILSIIISCLGLFGLSAFATAQRSKEIGIRKVLGASVTRLINMLNREFIILIILSCLIAFPIAWYMMNQWLGNYGYRIDISWTVFLISGALALFIAIITISGQALKAALSNPTNSLRDQ</sequence>
<dbReference type="InterPro" id="IPR050250">
    <property type="entry name" value="Macrolide_Exporter_MacB"/>
</dbReference>
<feature type="transmembrane region" description="Helical" evidence="6">
    <location>
        <begin position="335"/>
        <end position="353"/>
    </location>
</feature>
<feature type="transmembrane region" description="Helical" evidence="6">
    <location>
        <begin position="665"/>
        <end position="690"/>
    </location>
</feature>
<evidence type="ECO:0000256" key="1">
    <source>
        <dbReference type="ARBA" id="ARBA00004651"/>
    </source>
</evidence>
<proteinExistence type="predicted"/>
<feature type="domain" description="ABC3 transporter permease C-terminal" evidence="7">
    <location>
        <begin position="285"/>
        <end position="401"/>
    </location>
</feature>
<comment type="subcellular location">
    <subcellularLocation>
        <location evidence="1">Cell membrane</location>
        <topology evidence="1">Multi-pass membrane protein</topology>
    </subcellularLocation>
</comment>
<protein>
    <submittedName>
        <fullName evidence="9">ABC transporter permease</fullName>
    </submittedName>
</protein>
<comment type="caution">
    <text evidence="9">The sequence shown here is derived from an EMBL/GenBank/DDBJ whole genome shotgun (WGS) entry which is preliminary data.</text>
</comment>
<feature type="domain" description="MacB-like periplasmic core" evidence="8">
    <location>
        <begin position="507"/>
        <end position="632"/>
    </location>
</feature>
<dbReference type="EMBL" id="JBHUPE010000003">
    <property type="protein sequence ID" value="MFD2903379.1"/>
    <property type="molecule type" value="Genomic_DNA"/>
</dbReference>
<dbReference type="Pfam" id="PF12704">
    <property type="entry name" value="MacB_PCD"/>
    <property type="match status" value="2"/>
</dbReference>
<evidence type="ECO:0000313" key="10">
    <source>
        <dbReference type="Proteomes" id="UP001597509"/>
    </source>
</evidence>
<evidence type="ECO:0000256" key="2">
    <source>
        <dbReference type="ARBA" id="ARBA00022475"/>
    </source>
</evidence>
<reference evidence="10" key="1">
    <citation type="journal article" date="2019" name="Int. J. Syst. Evol. Microbiol.">
        <title>The Global Catalogue of Microorganisms (GCM) 10K type strain sequencing project: providing services to taxonomists for standard genome sequencing and annotation.</title>
        <authorList>
            <consortium name="The Broad Institute Genomics Platform"/>
            <consortium name="The Broad Institute Genome Sequencing Center for Infectious Disease"/>
            <person name="Wu L."/>
            <person name="Ma J."/>
        </authorList>
    </citation>
    <scope>NUCLEOTIDE SEQUENCE [LARGE SCALE GENOMIC DNA]</scope>
    <source>
        <strain evidence="10">KCTC 22209</strain>
    </source>
</reference>
<feature type="transmembrane region" description="Helical" evidence="6">
    <location>
        <begin position="717"/>
        <end position="736"/>
    </location>
</feature>
<feature type="transmembrane region" description="Helical" evidence="6">
    <location>
        <begin position="373"/>
        <end position="396"/>
    </location>
</feature>
<evidence type="ECO:0000256" key="5">
    <source>
        <dbReference type="ARBA" id="ARBA00023136"/>
    </source>
</evidence>
<evidence type="ECO:0000256" key="3">
    <source>
        <dbReference type="ARBA" id="ARBA00022692"/>
    </source>
</evidence>
<feature type="transmembrane region" description="Helical" evidence="6">
    <location>
        <begin position="282"/>
        <end position="302"/>
    </location>
</feature>
<keyword evidence="5 6" id="KW-0472">Membrane</keyword>
<dbReference type="PANTHER" id="PTHR30572:SF18">
    <property type="entry name" value="ABC-TYPE MACROLIDE FAMILY EXPORT SYSTEM PERMEASE COMPONENT 2"/>
    <property type="match status" value="1"/>
</dbReference>
<evidence type="ECO:0000259" key="8">
    <source>
        <dbReference type="Pfam" id="PF12704"/>
    </source>
</evidence>
<name>A0ABW5YSF6_9SPHI</name>
<feature type="domain" description="MacB-like periplasmic core" evidence="8">
    <location>
        <begin position="20"/>
        <end position="235"/>
    </location>
</feature>
<gene>
    <name evidence="9" type="ORF">ACFS6I_05550</name>
</gene>
<dbReference type="PANTHER" id="PTHR30572">
    <property type="entry name" value="MEMBRANE COMPONENT OF TRANSPORTER-RELATED"/>
    <property type="match status" value="1"/>
</dbReference>
<organism evidence="9 10">
    <name type="scientific">Sphingobacterium anhuiense</name>
    <dbReference type="NCBI Taxonomy" id="493780"/>
    <lineage>
        <taxon>Bacteria</taxon>
        <taxon>Pseudomonadati</taxon>
        <taxon>Bacteroidota</taxon>
        <taxon>Sphingobacteriia</taxon>
        <taxon>Sphingobacteriales</taxon>
        <taxon>Sphingobacteriaceae</taxon>
        <taxon>Sphingobacterium</taxon>
    </lineage>
</organism>
<keyword evidence="2" id="KW-1003">Cell membrane</keyword>
<keyword evidence="4 6" id="KW-1133">Transmembrane helix</keyword>
<keyword evidence="3 6" id="KW-0812">Transmembrane</keyword>
<feature type="domain" description="ABC3 transporter permease C-terminal" evidence="7">
    <location>
        <begin position="668"/>
        <end position="776"/>
    </location>
</feature>
<feature type="transmembrane region" description="Helical" evidence="6">
    <location>
        <begin position="21"/>
        <end position="41"/>
    </location>
</feature>
<evidence type="ECO:0000313" key="9">
    <source>
        <dbReference type="EMBL" id="MFD2903379.1"/>
    </source>
</evidence>